<feature type="chain" id="PRO_5043400526" description="C-type lectin domain-containing protein" evidence="3">
    <location>
        <begin position="18"/>
        <end position="569"/>
    </location>
</feature>
<evidence type="ECO:0000313" key="6">
    <source>
        <dbReference type="Proteomes" id="UP001501940"/>
    </source>
</evidence>
<dbReference type="Pfam" id="PF00059">
    <property type="entry name" value="Lectin_C"/>
    <property type="match status" value="4"/>
</dbReference>
<dbReference type="GO" id="GO:0030246">
    <property type="term" value="F:carbohydrate binding"/>
    <property type="evidence" value="ECO:0007669"/>
    <property type="project" value="UniProtKB-KW"/>
</dbReference>
<evidence type="ECO:0000256" key="1">
    <source>
        <dbReference type="ARBA" id="ARBA00022734"/>
    </source>
</evidence>
<evidence type="ECO:0000313" key="5">
    <source>
        <dbReference type="Ensembl" id="ENSAOCP00000056023.1"/>
    </source>
</evidence>
<keyword evidence="6" id="KW-1185">Reference proteome</keyword>
<dbReference type="SMART" id="SM00034">
    <property type="entry name" value="CLECT"/>
    <property type="match status" value="4"/>
</dbReference>
<evidence type="ECO:0000256" key="3">
    <source>
        <dbReference type="SAM" id="SignalP"/>
    </source>
</evidence>
<dbReference type="CDD" id="cd00037">
    <property type="entry name" value="CLECT"/>
    <property type="match status" value="2"/>
</dbReference>
<sequence length="569" mass="64620">MLLKLLSFAALLAAAHSQCLEGWRDYEGKCYFFSTDTKTWTEANAFCSEQNSDLMSIQDVHERLWVRTQIGTEIFWIGLNDHVVEGVYEWSDGSPFIEYLQYWMPGQPDNWGDEPGEDCGQVVGSSFGQWNDENCNVKRKYICKHINANPGPQCDLSNGWRQYGSDCYKLKADVRKSWNLARHDCVFEGGDLVSITTAEENQFVSATMGSDHLDLWIGLSNLKCNKISCEVEVGNTELTWSDARKDQYRNWDENQPAIDTQVGTCIGIIKDSTDDFGKWKSHVCRYERPYMCKRPLNTICHPGWLSFAGSCYWLVSNVNMLTTWHEASNECDKYGAHLLIINSEDEQFFINGKLPDFHQVEIPDIWIGLSDMYEDGVFKWVDKSAIQFSNYGSGWPKNTEKMWDCGQIYTGNYEGKWETANCFKSLGYICEMTGGQNPKPTSVPDSHCAQGWLLYGDHCYHFETEAVKNWQNAEAHCTSEQGHLVSFHSQEELSFITGLIQQSPTGISLWMGGHDSVTEGGYSWSDGTPLSHTNWGYGEPNNHEGREECVEMVSSTNGTQCFSLKLNKG</sequence>
<dbReference type="PANTHER" id="PTHR22803">
    <property type="entry name" value="MANNOSE, PHOSPHOLIPASE, LECTIN RECEPTOR RELATED"/>
    <property type="match status" value="1"/>
</dbReference>
<keyword evidence="3" id="KW-0732">Signal</keyword>
<protein>
    <recommendedName>
        <fullName evidence="4">C-type lectin domain-containing protein</fullName>
    </recommendedName>
</protein>
<feature type="domain" description="C-type lectin" evidence="4">
    <location>
        <begin position="26"/>
        <end position="144"/>
    </location>
</feature>
<dbReference type="InterPro" id="IPR033989">
    <property type="entry name" value="CD209-like_CTLD"/>
</dbReference>
<evidence type="ECO:0000259" key="4">
    <source>
        <dbReference type="PROSITE" id="PS50041"/>
    </source>
</evidence>
<feature type="domain" description="C-type lectin" evidence="4">
    <location>
        <begin position="455"/>
        <end position="561"/>
    </location>
</feature>
<dbReference type="Gene3D" id="3.10.100.10">
    <property type="entry name" value="Mannose-Binding Protein A, subunit A"/>
    <property type="match status" value="4"/>
</dbReference>
<accession>A0AAQ5YQG0</accession>
<reference evidence="5 6" key="1">
    <citation type="submission" date="2022-01" db="EMBL/GenBank/DDBJ databases">
        <title>A chromosome-scale genome assembly of the false clownfish, Amphiprion ocellaris.</title>
        <authorList>
            <person name="Ryu T."/>
        </authorList>
    </citation>
    <scope>NUCLEOTIDE SEQUENCE [LARGE SCALE GENOMIC DNA]</scope>
</reference>
<dbReference type="InterPro" id="IPR016187">
    <property type="entry name" value="CTDL_fold"/>
</dbReference>
<keyword evidence="2" id="KW-1015">Disulfide bond</keyword>
<dbReference type="PROSITE" id="PS50041">
    <property type="entry name" value="C_TYPE_LECTIN_2"/>
    <property type="match status" value="4"/>
</dbReference>
<dbReference type="GeneTree" id="ENSGT01150000286973"/>
<proteinExistence type="predicted"/>
<feature type="domain" description="C-type lectin" evidence="4">
    <location>
        <begin position="307"/>
        <end position="431"/>
    </location>
</feature>
<keyword evidence="1" id="KW-0430">Lectin</keyword>
<dbReference type="CDD" id="cd03590">
    <property type="entry name" value="CLECT_DC-SIGN_like"/>
    <property type="match status" value="1"/>
</dbReference>
<dbReference type="AlphaFoldDB" id="A0AAQ5YQG0"/>
<dbReference type="Proteomes" id="UP001501940">
    <property type="component" value="Chromosome 17"/>
</dbReference>
<reference evidence="5" key="2">
    <citation type="submission" date="2025-08" db="UniProtKB">
        <authorList>
            <consortium name="Ensembl"/>
        </authorList>
    </citation>
    <scope>IDENTIFICATION</scope>
</reference>
<organism evidence="5 6">
    <name type="scientific">Amphiprion ocellaris</name>
    <name type="common">Clown anemonefish</name>
    <dbReference type="NCBI Taxonomy" id="80972"/>
    <lineage>
        <taxon>Eukaryota</taxon>
        <taxon>Metazoa</taxon>
        <taxon>Chordata</taxon>
        <taxon>Craniata</taxon>
        <taxon>Vertebrata</taxon>
        <taxon>Euteleostomi</taxon>
        <taxon>Actinopterygii</taxon>
        <taxon>Neopterygii</taxon>
        <taxon>Teleostei</taxon>
        <taxon>Neoteleostei</taxon>
        <taxon>Acanthomorphata</taxon>
        <taxon>Ovalentaria</taxon>
        <taxon>Pomacentridae</taxon>
        <taxon>Amphiprion</taxon>
    </lineage>
</organism>
<dbReference type="Ensembl" id="ENSAOCT00000033976.1">
    <property type="protein sequence ID" value="ENSAOCP00000056023.1"/>
    <property type="gene ID" value="ENSAOCG00000020025.2"/>
</dbReference>
<dbReference type="InterPro" id="IPR018378">
    <property type="entry name" value="C-type_lectin_CS"/>
</dbReference>
<dbReference type="SUPFAM" id="SSF56436">
    <property type="entry name" value="C-type lectin-like"/>
    <property type="match status" value="4"/>
</dbReference>
<dbReference type="InterPro" id="IPR016186">
    <property type="entry name" value="C-type_lectin-like/link_sf"/>
</dbReference>
<evidence type="ECO:0000256" key="2">
    <source>
        <dbReference type="ARBA" id="ARBA00023157"/>
    </source>
</evidence>
<name>A0AAQ5YQG0_AMPOC</name>
<feature type="signal peptide" evidence="3">
    <location>
        <begin position="1"/>
        <end position="17"/>
    </location>
</feature>
<reference evidence="5" key="3">
    <citation type="submission" date="2025-09" db="UniProtKB">
        <authorList>
            <consortium name="Ensembl"/>
        </authorList>
    </citation>
    <scope>IDENTIFICATION</scope>
</reference>
<dbReference type="InterPro" id="IPR050111">
    <property type="entry name" value="C-type_lectin/snaclec_domain"/>
</dbReference>
<feature type="domain" description="C-type lectin" evidence="4">
    <location>
        <begin position="163"/>
        <end position="293"/>
    </location>
</feature>
<dbReference type="PROSITE" id="PS00615">
    <property type="entry name" value="C_TYPE_LECTIN_1"/>
    <property type="match status" value="2"/>
</dbReference>
<dbReference type="InterPro" id="IPR001304">
    <property type="entry name" value="C-type_lectin-like"/>
</dbReference>